<protein>
    <submittedName>
        <fullName evidence="1">Uncharacterized protein</fullName>
    </submittedName>
</protein>
<dbReference type="Proteomes" id="UP000758155">
    <property type="component" value="Unassembled WGS sequence"/>
</dbReference>
<feature type="non-terminal residue" evidence="1">
    <location>
        <position position="1"/>
    </location>
</feature>
<dbReference type="EMBL" id="SWKV01000020">
    <property type="protein sequence ID" value="KAF3041485.1"/>
    <property type="molecule type" value="Genomic_DNA"/>
</dbReference>
<dbReference type="AlphaFoldDB" id="A0A9P4WTC5"/>
<proteinExistence type="predicted"/>
<dbReference type="OrthoDB" id="2588159at2759"/>
<organism evidence="1 2">
    <name type="scientific">Didymella heteroderae</name>
    <dbReference type="NCBI Taxonomy" id="1769908"/>
    <lineage>
        <taxon>Eukaryota</taxon>
        <taxon>Fungi</taxon>
        <taxon>Dikarya</taxon>
        <taxon>Ascomycota</taxon>
        <taxon>Pezizomycotina</taxon>
        <taxon>Dothideomycetes</taxon>
        <taxon>Pleosporomycetidae</taxon>
        <taxon>Pleosporales</taxon>
        <taxon>Pleosporineae</taxon>
        <taxon>Didymellaceae</taxon>
        <taxon>Didymella</taxon>
    </lineage>
</organism>
<evidence type="ECO:0000313" key="1">
    <source>
        <dbReference type="EMBL" id="KAF3041485.1"/>
    </source>
</evidence>
<name>A0A9P4WTC5_9PLEO</name>
<comment type="caution">
    <text evidence="1">The sequence shown here is derived from an EMBL/GenBank/DDBJ whole genome shotgun (WGS) entry which is preliminary data.</text>
</comment>
<gene>
    <name evidence="1" type="ORF">E8E12_000054</name>
</gene>
<accession>A0A9P4WTC5</accession>
<evidence type="ECO:0000313" key="2">
    <source>
        <dbReference type="Proteomes" id="UP000758155"/>
    </source>
</evidence>
<reference evidence="1" key="1">
    <citation type="submission" date="2019-04" db="EMBL/GenBank/DDBJ databases">
        <title>Sequencing of skin fungus with MAO and IRED activity.</title>
        <authorList>
            <person name="Marsaioli A.J."/>
            <person name="Bonatto J.M.C."/>
            <person name="Reis Junior O."/>
        </authorList>
    </citation>
    <scope>NUCLEOTIDE SEQUENCE</scope>
    <source>
        <strain evidence="1">28M1</strain>
    </source>
</reference>
<sequence>MRAAGVAGLESLPFYGKGIATDPSLGLIDNPIADLPHWNNYGFVTPAFKSLVKDALISAKQAEMSMDFALGCQAGHGVPSEPGTAGLALELFIGNATIFAGGDGYVSVTLAQQSETYIKNGLTFMLSQEPFGTANLTSVIAYELLNDLMINTGMGYSIPTGVLNESSLIDPALATVD</sequence>
<keyword evidence="2" id="KW-1185">Reference proteome</keyword>